<keyword evidence="2" id="KW-1185">Reference proteome</keyword>
<dbReference type="KEGG" id="sdf:ACG33_04520"/>
<protein>
    <submittedName>
        <fullName evidence="1">Uncharacterized protein</fullName>
    </submittedName>
</protein>
<sequence>MRPSAADIDALKPDDLPALLSAALAGPADMTVIGDITADRAIAAMQSIKPACVRNVAASSLSV</sequence>
<dbReference type="Proteomes" id="UP000070250">
    <property type="component" value="Chromosome"/>
</dbReference>
<dbReference type="RefSeq" id="WP_066919071.1">
    <property type="nucleotide sequence ID" value="NZ_CP011971.1"/>
</dbReference>
<accession>A0A127F7F3</accession>
<gene>
    <name evidence="1" type="ORF">ACG33_04520</name>
</gene>
<dbReference type="EMBL" id="CP011971">
    <property type="protein sequence ID" value="AMN46382.1"/>
    <property type="molecule type" value="Genomic_DNA"/>
</dbReference>
<dbReference type="AlphaFoldDB" id="A0A127F7F3"/>
<proteinExistence type="predicted"/>
<organism evidence="1 2">
    <name type="scientific">Steroidobacter denitrificans</name>
    <dbReference type="NCBI Taxonomy" id="465721"/>
    <lineage>
        <taxon>Bacteria</taxon>
        <taxon>Pseudomonadati</taxon>
        <taxon>Pseudomonadota</taxon>
        <taxon>Gammaproteobacteria</taxon>
        <taxon>Steroidobacterales</taxon>
        <taxon>Steroidobacteraceae</taxon>
        <taxon>Steroidobacter</taxon>
    </lineage>
</organism>
<reference evidence="1 2" key="1">
    <citation type="submission" date="2015-06" db="EMBL/GenBank/DDBJ databases">
        <title>A Comprehensive Approach to Explore the Metabolic and Phylogenetic Diversity of Bacterial Steroid Degradation in the Environment: Testosterone as an Example.</title>
        <authorList>
            <person name="Yang F.-C."/>
            <person name="Chen Y.-L."/>
            <person name="Yu C.-P."/>
            <person name="Tang S.-L."/>
            <person name="Wang P.-H."/>
            <person name="Ismail W."/>
            <person name="Wang C.-H."/>
            <person name="Yang C.-Y."/>
            <person name="Chiang Y.-R."/>
        </authorList>
    </citation>
    <scope>NUCLEOTIDE SEQUENCE [LARGE SCALE GENOMIC DNA]</scope>
    <source>
        <strain evidence="1 2">DSM 18526</strain>
    </source>
</reference>
<evidence type="ECO:0000313" key="2">
    <source>
        <dbReference type="Proteomes" id="UP000070250"/>
    </source>
</evidence>
<evidence type="ECO:0000313" key="1">
    <source>
        <dbReference type="EMBL" id="AMN46382.1"/>
    </source>
</evidence>
<name>A0A127F7F3_STEDE</name>